<evidence type="ECO:0000313" key="1">
    <source>
        <dbReference type="EMBL" id="MDR7355132.1"/>
    </source>
</evidence>
<dbReference type="Pfam" id="PF08713">
    <property type="entry name" value="DNA_alkylation"/>
    <property type="match status" value="1"/>
</dbReference>
<dbReference type="EMBL" id="JAVDYF010000001">
    <property type="protein sequence ID" value="MDR7355132.1"/>
    <property type="molecule type" value="Genomic_DNA"/>
</dbReference>
<name>A0ABU2B922_9CORY</name>
<dbReference type="Gene3D" id="1.20.1660.10">
    <property type="entry name" value="Hypothetical protein (EF3068)"/>
    <property type="match status" value="1"/>
</dbReference>
<dbReference type="Proteomes" id="UP001183619">
    <property type="component" value="Unassembled WGS sequence"/>
</dbReference>
<protein>
    <submittedName>
        <fullName evidence="1">3-methyladenine DNA glycosylase AlkD</fullName>
    </submittedName>
</protein>
<organism evidence="1 2">
    <name type="scientific">Corynebacterium felinum</name>
    <dbReference type="NCBI Taxonomy" id="131318"/>
    <lineage>
        <taxon>Bacteria</taxon>
        <taxon>Bacillati</taxon>
        <taxon>Actinomycetota</taxon>
        <taxon>Actinomycetes</taxon>
        <taxon>Mycobacteriales</taxon>
        <taxon>Corynebacteriaceae</taxon>
        <taxon>Corynebacterium</taxon>
    </lineage>
</organism>
<dbReference type="PANTHER" id="PTHR34070">
    <property type="entry name" value="ARMADILLO-TYPE FOLD"/>
    <property type="match status" value="1"/>
</dbReference>
<dbReference type="RefSeq" id="WP_277104704.1">
    <property type="nucleotide sequence ID" value="NZ_BAAAJS010000068.1"/>
</dbReference>
<reference evidence="1 2" key="1">
    <citation type="submission" date="2023-07" db="EMBL/GenBank/DDBJ databases">
        <title>Sequencing the genomes of 1000 actinobacteria strains.</title>
        <authorList>
            <person name="Klenk H.-P."/>
        </authorList>
    </citation>
    <scope>NUCLEOTIDE SEQUENCE [LARGE SCALE GENOMIC DNA]</scope>
    <source>
        <strain evidence="1 2">DSM 44508</strain>
    </source>
</reference>
<dbReference type="Gene3D" id="1.25.40.290">
    <property type="entry name" value="ARM repeat domains"/>
    <property type="match status" value="1"/>
</dbReference>
<gene>
    <name evidence="1" type="ORF">J2S37_001670</name>
</gene>
<accession>A0ABU2B922</accession>
<sequence length="223" mass="25563">MQTLSEDLHALELSLRAISNDSVAQKQSAYMRNLFSFLGVPTPARRHSTREFLRTYAQADKASIIEAVTHLWDYPEREFQYVATDLLARHIRSKMNLFTHDDVPWLKELVVTHSWWDTVDSLDTVVGALATAQQMLAWSTDENMWVRRVAIDHQLLRKDATDTALLSAIIENNLGSNEFFINKSIGWALRDFSKTDPAWVSKFLATHHFSLAPLSVREASKYL</sequence>
<proteinExistence type="predicted"/>
<evidence type="ECO:0000313" key="2">
    <source>
        <dbReference type="Proteomes" id="UP001183619"/>
    </source>
</evidence>
<dbReference type="CDD" id="cd07064">
    <property type="entry name" value="AlkD_like_1"/>
    <property type="match status" value="1"/>
</dbReference>
<dbReference type="InterPro" id="IPR014825">
    <property type="entry name" value="DNA_alkylation"/>
</dbReference>
<keyword evidence="2" id="KW-1185">Reference proteome</keyword>
<comment type="caution">
    <text evidence="1">The sequence shown here is derived from an EMBL/GenBank/DDBJ whole genome shotgun (WGS) entry which is preliminary data.</text>
</comment>
<dbReference type="SUPFAM" id="SSF48371">
    <property type="entry name" value="ARM repeat"/>
    <property type="match status" value="1"/>
</dbReference>
<dbReference type="PANTHER" id="PTHR34070:SF1">
    <property type="entry name" value="DNA ALKYLATION REPAIR PROTEIN"/>
    <property type="match status" value="1"/>
</dbReference>
<dbReference type="InterPro" id="IPR016024">
    <property type="entry name" value="ARM-type_fold"/>
</dbReference>